<evidence type="ECO:0000256" key="1">
    <source>
        <dbReference type="ARBA" id="ARBA00004141"/>
    </source>
</evidence>
<dbReference type="GO" id="GO:0016020">
    <property type="term" value="C:membrane"/>
    <property type="evidence" value="ECO:0007669"/>
    <property type="project" value="UniProtKB-SubCell"/>
</dbReference>
<evidence type="ECO:0000313" key="8">
    <source>
        <dbReference type="Proteomes" id="UP000295537"/>
    </source>
</evidence>
<evidence type="ECO:0000256" key="5">
    <source>
        <dbReference type="ARBA" id="ARBA00023136"/>
    </source>
</evidence>
<comment type="similarity">
    <text evidence="2">Belongs to the autoinducer-2 exporter (AI-2E) (TC 2.A.86) family.</text>
</comment>
<keyword evidence="5 6" id="KW-0472">Membrane</keyword>
<evidence type="ECO:0000256" key="3">
    <source>
        <dbReference type="ARBA" id="ARBA00022692"/>
    </source>
</evidence>
<feature type="transmembrane region" description="Helical" evidence="6">
    <location>
        <begin position="135"/>
        <end position="162"/>
    </location>
</feature>
<dbReference type="OrthoDB" id="9799225at2"/>
<dbReference type="GO" id="GO:0055085">
    <property type="term" value="P:transmembrane transport"/>
    <property type="evidence" value="ECO:0007669"/>
    <property type="project" value="TreeGrafter"/>
</dbReference>
<dbReference type="Pfam" id="PF01594">
    <property type="entry name" value="AI-2E_transport"/>
    <property type="match status" value="1"/>
</dbReference>
<name>A0A4R2N6A9_9PAST</name>
<gene>
    <name evidence="7" type="ORF">EV693_1114</name>
</gene>
<dbReference type="PANTHER" id="PTHR21716">
    <property type="entry name" value="TRANSMEMBRANE PROTEIN"/>
    <property type="match status" value="1"/>
</dbReference>
<keyword evidence="8" id="KW-1185">Reference proteome</keyword>
<reference evidence="7 8" key="1">
    <citation type="submission" date="2019-03" db="EMBL/GenBank/DDBJ databases">
        <title>Genomic Encyclopedia of Type Strains, Phase IV (KMG-IV): sequencing the most valuable type-strain genomes for metagenomic binning, comparative biology and taxonomic classification.</title>
        <authorList>
            <person name="Goeker M."/>
        </authorList>
    </citation>
    <scope>NUCLEOTIDE SEQUENCE [LARGE SCALE GENOMIC DNA]</scope>
    <source>
        <strain evidence="7 8">DSM 16380</strain>
    </source>
</reference>
<feature type="transmembrane region" description="Helical" evidence="6">
    <location>
        <begin position="7"/>
        <end position="24"/>
    </location>
</feature>
<organism evidence="7 8">
    <name type="scientific">Nicoletella semolina</name>
    <dbReference type="NCBI Taxonomy" id="271160"/>
    <lineage>
        <taxon>Bacteria</taxon>
        <taxon>Pseudomonadati</taxon>
        <taxon>Pseudomonadota</taxon>
        <taxon>Gammaproteobacteria</taxon>
        <taxon>Pasteurellales</taxon>
        <taxon>Pasteurellaceae</taxon>
        <taxon>Nicoletella</taxon>
    </lineage>
</organism>
<protein>
    <submittedName>
        <fullName evidence="7">Putative PurR-regulated permease PerM</fullName>
    </submittedName>
</protein>
<dbReference type="EMBL" id="SLXJ01000011">
    <property type="protein sequence ID" value="TCP16469.1"/>
    <property type="molecule type" value="Genomic_DNA"/>
</dbReference>
<feature type="transmembrane region" description="Helical" evidence="6">
    <location>
        <begin position="298"/>
        <end position="318"/>
    </location>
</feature>
<dbReference type="PANTHER" id="PTHR21716:SF64">
    <property type="entry name" value="AI-2 TRANSPORT PROTEIN TQSA"/>
    <property type="match status" value="1"/>
</dbReference>
<comment type="caution">
    <text evidence="7">The sequence shown here is derived from an EMBL/GenBank/DDBJ whole genome shotgun (WGS) entry which is preliminary data.</text>
</comment>
<dbReference type="AlphaFoldDB" id="A0A4R2N6A9"/>
<evidence type="ECO:0000256" key="2">
    <source>
        <dbReference type="ARBA" id="ARBA00009773"/>
    </source>
</evidence>
<feature type="transmembrane region" description="Helical" evidence="6">
    <location>
        <begin position="58"/>
        <end position="80"/>
    </location>
</feature>
<comment type="subcellular location">
    <subcellularLocation>
        <location evidence="1">Membrane</location>
        <topology evidence="1">Multi-pass membrane protein</topology>
    </subcellularLocation>
</comment>
<feature type="transmembrane region" description="Helical" evidence="6">
    <location>
        <begin position="259"/>
        <end position="286"/>
    </location>
</feature>
<dbReference type="InterPro" id="IPR002549">
    <property type="entry name" value="AI-2E-like"/>
</dbReference>
<dbReference type="NCBIfam" id="NF008930">
    <property type="entry name" value="PRK12287.1"/>
    <property type="match status" value="1"/>
</dbReference>
<feature type="transmembrane region" description="Helical" evidence="6">
    <location>
        <begin position="220"/>
        <end position="247"/>
    </location>
</feature>
<evidence type="ECO:0000313" key="7">
    <source>
        <dbReference type="EMBL" id="TCP16469.1"/>
    </source>
</evidence>
<evidence type="ECO:0000256" key="6">
    <source>
        <dbReference type="SAM" id="Phobius"/>
    </source>
</evidence>
<accession>A0A4R2N6A9</accession>
<dbReference type="Proteomes" id="UP000295537">
    <property type="component" value="Unassembled WGS sequence"/>
</dbReference>
<dbReference type="RefSeq" id="WP_132501700.1">
    <property type="nucleotide sequence ID" value="NZ_LVXA01000001.1"/>
</dbReference>
<sequence>MRSSSSISKIIITFAALVIVLAGVKMAAEIIIPFLLSLFIAIICSPLIKVMTARKIPLWLAITILFVLFGMIFLSLAGIINNAINEFRLSIPEYRVLLSERINNIIDTLKRLNIPISISRDAILEQFDPNTIMSYISSIFLGFSGAITNIFVLVLIVVFMLFEAPTAKYKLSLVLSGKRELKEYEDLEAVVHNENSIDRVLEGVIQYLGVKTVVSLMTGILVWVLLELIGVQYAILWATLSFLFNYIPNIGSIIAGVPIVVQALLLNGFSIGIIAATGIIGINMIVGNIIEPKMMGRTLGLSTLVVFLSLIFWGWLLGTVGMLLSVPLTMVIKIALESNPSTTHYANLLSDNTEVKG</sequence>
<keyword evidence="3 6" id="KW-0812">Transmembrane</keyword>
<evidence type="ECO:0000256" key="4">
    <source>
        <dbReference type="ARBA" id="ARBA00022989"/>
    </source>
</evidence>
<keyword evidence="4 6" id="KW-1133">Transmembrane helix</keyword>
<proteinExistence type="inferred from homology"/>
<feature type="transmembrane region" description="Helical" evidence="6">
    <location>
        <begin position="30"/>
        <end position="51"/>
    </location>
</feature>